<dbReference type="GO" id="GO:0006310">
    <property type="term" value="P:DNA recombination"/>
    <property type="evidence" value="ECO:0007669"/>
    <property type="project" value="UniProtKB-KW"/>
</dbReference>
<evidence type="ECO:0000313" key="3">
    <source>
        <dbReference type="EMBL" id="PWA12989.1"/>
    </source>
</evidence>
<reference evidence="3 4" key="1">
    <citation type="submission" date="2018-04" db="EMBL/GenBank/DDBJ databases">
        <title>Camelliibacillus theae gen. nov., sp. nov., isolated from Pu'er tea.</title>
        <authorList>
            <person name="Niu L."/>
        </authorList>
    </citation>
    <scope>NUCLEOTIDE SEQUENCE [LARGE SCALE GENOMIC DNA]</scope>
    <source>
        <strain evidence="3 4">T8</strain>
    </source>
</reference>
<dbReference type="Proteomes" id="UP000245998">
    <property type="component" value="Unassembled WGS sequence"/>
</dbReference>
<dbReference type="AlphaFoldDB" id="A0A2U1K751"/>
<dbReference type="Pfam" id="PF00589">
    <property type="entry name" value="Phage_integrase"/>
    <property type="match status" value="1"/>
</dbReference>
<dbReference type="OrthoDB" id="9803188at2"/>
<keyword evidence="4" id="KW-1185">Reference proteome</keyword>
<sequence>MKINFIYSEAGVSIKAVQARLGHKNIQTTMNIYTHVSDVLRKCSRHFLDF</sequence>
<evidence type="ECO:0000256" key="1">
    <source>
        <dbReference type="ARBA" id="ARBA00023172"/>
    </source>
</evidence>
<dbReference type="InterPro" id="IPR013762">
    <property type="entry name" value="Integrase-like_cat_sf"/>
</dbReference>
<dbReference type="SUPFAM" id="SSF56349">
    <property type="entry name" value="DNA breaking-rejoining enzymes"/>
    <property type="match status" value="1"/>
</dbReference>
<dbReference type="InterPro" id="IPR011010">
    <property type="entry name" value="DNA_brk_join_enz"/>
</dbReference>
<dbReference type="GO" id="GO:0015074">
    <property type="term" value="P:DNA integration"/>
    <property type="evidence" value="ECO:0007669"/>
    <property type="project" value="InterPro"/>
</dbReference>
<proteinExistence type="predicted"/>
<dbReference type="InterPro" id="IPR002104">
    <property type="entry name" value="Integrase_catalytic"/>
</dbReference>
<dbReference type="PROSITE" id="PS51898">
    <property type="entry name" value="TYR_RECOMBINASE"/>
    <property type="match status" value="1"/>
</dbReference>
<accession>A0A2U1K751</accession>
<comment type="caution">
    <text evidence="3">The sequence shown here is derived from an EMBL/GenBank/DDBJ whole genome shotgun (WGS) entry which is preliminary data.</text>
</comment>
<organism evidence="3 4">
    <name type="scientific">Pueribacillus theae</name>
    <dbReference type="NCBI Taxonomy" id="2171751"/>
    <lineage>
        <taxon>Bacteria</taxon>
        <taxon>Bacillati</taxon>
        <taxon>Bacillota</taxon>
        <taxon>Bacilli</taxon>
        <taxon>Bacillales</taxon>
        <taxon>Bacillaceae</taxon>
        <taxon>Pueribacillus</taxon>
    </lineage>
</organism>
<feature type="domain" description="Tyr recombinase" evidence="2">
    <location>
        <begin position="1"/>
        <end position="47"/>
    </location>
</feature>
<dbReference type="EMBL" id="QCZG01000004">
    <property type="protein sequence ID" value="PWA12989.1"/>
    <property type="molecule type" value="Genomic_DNA"/>
</dbReference>
<evidence type="ECO:0000259" key="2">
    <source>
        <dbReference type="PROSITE" id="PS51898"/>
    </source>
</evidence>
<dbReference type="Gene3D" id="1.10.443.10">
    <property type="entry name" value="Intergrase catalytic core"/>
    <property type="match status" value="1"/>
</dbReference>
<name>A0A2U1K751_9BACI</name>
<evidence type="ECO:0000313" key="4">
    <source>
        <dbReference type="Proteomes" id="UP000245998"/>
    </source>
</evidence>
<keyword evidence="1" id="KW-0233">DNA recombination</keyword>
<protein>
    <recommendedName>
        <fullName evidence="2">Tyr recombinase domain-containing protein</fullName>
    </recommendedName>
</protein>
<gene>
    <name evidence="3" type="ORF">DCC39_03345</name>
</gene>
<dbReference type="GO" id="GO:0003677">
    <property type="term" value="F:DNA binding"/>
    <property type="evidence" value="ECO:0007669"/>
    <property type="project" value="InterPro"/>
</dbReference>